<proteinExistence type="predicted"/>
<reference evidence="1" key="1">
    <citation type="journal article" date="2019" name="Sci. Rep.">
        <title>Draft genome of Tanacetum cinerariifolium, the natural source of mosquito coil.</title>
        <authorList>
            <person name="Yamashiro T."/>
            <person name="Shiraishi A."/>
            <person name="Satake H."/>
            <person name="Nakayama K."/>
        </authorList>
    </citation>
    <scope>NUCLEOTIDE SEQUENCE</scope>
</reference>
<comment type="caution">
    <text evidence="1">The sequence shown here is derived from an EMBL/GenBank/DDBJ whole genome shotgun (WGS) entry which is preliminary data.</text>
</comment>
<protein>
    <submittedName>
        <fullName evidence="1">Uncharacterized protein</fullName>
    </submittedName>
</protein>
<organism evidence="1">
    <name type="scientific">Tanacetum cinerariifolium</name>
    <name type="common">Dalmatian daisy</name>
    <name type="synonym">Chrysanthemum cinerariifolium</name>
    <dbReference type="NCBI Taxonomy" id="118510"/>
    <lineage>
        <taxon>Eukaryota</taxon>
        <taxon>Viridiplantae</taxon>
        <taxon>Streptophyta</taxon>
        <taxon>Embryophyta</taxon>
        <taxon>Tracheophyta</taxon>
        <taxon>Spermatophyta</taxon>
        <taxon>Magnoliopsida</taxon>
        <taxon>eudicotyledons</taxon>
        <taxon>Gunneridae</taxon>
        <taxon>Pentapetalae</taxon>
        <taxon>asterids</taxon>
        <taxon>campanulids</taxon>
        <taxon>Asterales</taxon>
        <taxon>Asteraceae</taxon>
        <taxon>Asteroideae</taxon>
        <taxon>Anthemideae</taxon>
        <taxon>Anthemidinae</taxon>
        <taxon>Tanacetum</taxon>
    </lineage>
</organism>
<evidence type="ECO:0000313" key="1">
    <source>
        <dbReference type="EMBL" id="GEU70603.1"/>
    </source>
</evidence>
<dbReference type="EMBL" id="BKCJ010006146">
    <property type="protein sequence ID" value="GEU70603.1"/>
    <property type="molecule type" value="Genomic_DNA"/>
</dbReference>
<accession>A0A6L2M983</accession>
<gene>
    <name evidence="1" type="ORF">Tci_042581</name>
</gene>
<sequence length="270" mass="31457">MELEHDIENMTLNEYLKYEAEKEMRLRMNVRFKRSPTKYKEADFDTFHRDKSGTFNYMYYHGLPPLHPCFQSAQPYNEDGLEYSIKIDQVDIDSMIIAEYESYITKQGLKKKPLNGYSCRFTSNFCDQSSYAPNPQPNDEELSFKEEYNNWDITIEDIERLRQLFTPSVHTLPEPDPVVQPCVPLLPSPDEVMAVRDEEPNNDSIYVPNVMDDLIQPLIPQVIHTTPPDKDYLAPATKSILDEILEEFRDEIVNVTVVDEEADCNPTKDI</sequence>
<dbReference type="AlphaFoldDB" id="A0A6L2M983"/>
<name>A0A6L2M983_TANCI</name>